<dbReference type="Pfam" id="PF07734">
    <property type="entry name" value="FBA_1"/>
    <property type="match status" value="1"/>
</dbReference>
<dbReference type="InterPro" id="IPR017451">
    <property type="entry name" value="F-box-assoc_interact_dom"/>
</dbReference>
<dbReference type="InterPro" id="IPR006527">
    <property type="entry name" value="F-box-assoc_dom_typ1"/>
</dbReference>
<dbReference type="SMART" id="SM00256">
    <property type="entry name" value="FBOX"/>
    <property type="match status" value="1"/>
</dbReference>
<dbReference type="InterPro" id="IPR001810">
    <property type="entry name" value="F-box_dom"/>
</dbReference>
<dbReference type="NCBIfam" id="TIGR01640">
    <property type="entry name" value="F_box_assoc_1"/>
    <property type="match status" value="1"/>
</dbReference>
<sequence>MSCYISNLPNHILETIFSKAPISTLKSCRDVCKSWKHILTNPSFALLHQHGSANNNLILCLGTKFTGSYFKRNIYWLEFGEFSHFNLARTWALEPDLNVDFVNSCNGLVCLCLTRFNFDRILCVSNPITGEFVHLPQLEYDKYCKTNMCGLGFSSSTGQFKAIRIFSTREDSILHAETYTFRAETIIFNDKATPRGLGTDTWRSIGIVPQYNDWRKYCWRSFNAFVNGSFHWIIDFDNDYDRTNIIYSFNFESEQFRTFLLPVPPIAADYDHCYQYADLGVLGNSLYCSYFSYLPCYDCINLWVMKDYGVEDSWAEMLVIEYRITFWEPRDFKVIKFFENRNILFLADYYLWFYDAERKCYERVEDAEVISFLYAISHSPTFASIKDIMAGGIGNYRWINIRVSGDSIFFCYGQYASLNPTEVWLMKEYVVVANLSWGGDNACRRTTMLAVEPETESVFYKDDPLFLEAKKFLDYGIVLFSRQKFVFV</sequence>
<dbReference type="OrthoDB" id="852051at2759"/>
<feature type="domain" description="F-box" evidence="1">
    <location>
        <begin position="2"/>
        <end position="47"/>
    </location>
</feature>
<dbReference type="AlphaFoldDB" id="A0A8X8CMQ7"/>
<reference evidence="2" key="1">
    <citation type="journal article" date="2020" name="bioRxiv">
        <title>Hybrid origin of Populus tomentosa Carr. identified through genome sequencing and phylogenomic analysis.</title>
        <authorList>
            <person name="An X."/>
            <person name="Gao K."/>
            <person name="Chen Z."/>
            <person name="Li J."/>
            <person name="Yang X."/>
            <person name="Yang X."/>
            <person name="Zhou J."/>
            <person name="Guo T."/>
            <person name="Zhao T."/>
            <person name="Huang S."/>
            <person name="Miao D."/>
            <person name="Khan W.U."/>
            <person name="Rao P."/>
            <person name="Ye M."/>
            <person name="Lei B."/>
            <person name="Liao W."/>
            <person name="Wang J."/>
            <person name="Ji L."/>
            <person name="Li Y."/>
            <person name="Guo B."/>
            <person name="Mustafa N.S."/>
            <person name="Li S."/>
            <person name="Yun Q."/>
            <person name="Keller S.R."/>
            <person name="Mao J."/>
            <person name="Zhang R."/>
            <person name="Strauss S.H."/>
        </authorList>
    </citation>
    <scope>NUCLEOTIDE SEQUENCE</scope>
    <source>
        <strain evidence="2">GM15</strain>
        <tissue evidence="2">Leaf</tissue>
    </source>
</reference>
<evidence type="ECO:0000259" key="1">
    <source>
        <dbReference type="PROSITE" id="PS50181"/>
    </source>
</evidence>
<comment type="caution">
    <text evidence="2">The sequence shown here is derived from an EMBL/GenBank/DDBJ whole genome shotgun (WGS) entry which is preliminary data.</text>
</comment>
<dbReference type="Pfam" id="PF00646">
    <property type="entry name" value="F-box"/>
    <property type="match status" value="1"/>
</dbReference>
<name>A0A8X8CMQ7_POPTO</name>
<proteinExistence type="predicted"/>
<keyword evidence="3" id="KW-1185">Reference proteome</keyword>
<evidence type="ECO:0000313" key="3">
    <source>
        <dbReference type="Proteomes" id="UP000886885"/>
    </source>
</evidence>
<evidence type="ECO:0000313" key="2">
    <source>
        <dbReference type="EMBL" id="KAG6768711.1"/>
    </source>
</evidence>
<dbReference type="EMBL" id="JAAWWB010000013">
    <property type="protein sequence ID" value="KAG6768711.1"/>
    <property type="molecule type" value="Genomic_DNA"/>
</dbReference>
<accession>A0A8X8CMQ7</accession>
<organism evidence="2 3">
    <name type="scientific">Populus tomentosa</name>
    <name type="common">Chinese white poplar</name>
    <dbReference type="NCBI Taxonomy" id="118781"/>
    <lineage>
        <taxon>Eukaryota</taxon>
        <taxon>Viridiplantae</taxon>
        <taxon>Streptophyta</taxon>
        <taxon>Embryophyta</taxon>
        <taxon>Tracheophyta</taxon>
        <taxon>Spermatophyta</taxon>
        <taxon>Magnoliopsida</taxon>
        <taxon>eudicotyledons</taxon>
        <taxon>Gunneridae</taxon>
        <taxon>Pentapetalae</taxon>
        <taxon>rosids</taxon>
        <taxon>fabids</taxon>
        <taxon>Malpighiales</taxon>
        <taxon>Salicaceae</taxon>
        <taxon>Saliceae</taxon>
        <taxon>Populus</taxon>
    </lineage>
</organism>
<gene>
    <name evidence="2" type="ORF">POTOM_027639</name>
</gene>
<dbReference type="PANTHER" id="PTHR31672:SF13">
    <property type="entry name" value="F-BOX PROTEIN CPR30-LIKE"/>
    <property type="match status" value="1"/>
</dbReference>
<dbReference type="InterPro" id="IPR050796">
    <property type="entry name" value="SCF_F-box_component"/>
</dbReference>
<dbReference type="PROSITE" id="PS50181">
    <property type="entry name" value="FBOX"/>
    <property type="match status" value="1"/>
</dbReference>
<protein>
    <recommendedName>
        <fullName evidence="1">F-box domain-containing protein</fullName>
    </recommendedName>
</protein>
<dbReference type="PANTHER" id="PTHR31672">
    <property type="entry name" value="BNACNNG10540D PROTEIN"/>
    <property type="match status" value="1"/>
</dbReference>
<dbReference type="Proteomes" id="UP000886885">
    <property type="component" value="Chromosome 7A"/>
</dbReference>